<accession>A0A151WJW3</accession>
<sequence>YGLHGFVRGSHRPINGANYATDELARAACRVSTAAANRSTPID</sequence>
<protein>
    <submittedName>
        <fullName evidence="1">Uncharacterized protein</fullName>
    </submittedName>
</protein>
<gene>
    <name evidence="1" type="ORF">ALC60_12838</name>
</gene>
<evidence type="ECO:0000313" key="2">
    <source>
        <dbReference type="Proteomes" id="UP000075809"/>
    </source>
</evidence>
<dbReference type="Proteomes" id="UP000075809">
    <property type="component" value="Unassembled WGS sequence"/>
</dbReference>
<name>A0A151WJW3_9HYME</name>
<dbReference type="AlphaFoldDB" id="A0A151WJW3"/>
<reference evidence="1 2" key="1">
    <citation type="submission" date="2015-09" db="EMBL/GenBank/DDBJ databases">
        <title>Trachymyrmex zeteki WGS genome.</title>
        <authorList>
            <person name="Nygaard S."/>
            <person name="Hu H."/>
            <person name="Boomsma J."/>
            <person name="Zhang G."/>
        </authorList>
    </citation>
    <scope>NUCLEOTIDE SEQUENCE [LARGE SCALE GENOMIC DNA]</scope>
    <source>
        <strain evidence="1">Tzet28-1</strain>
        <tissue evidence="1">Whole body</tissue>
    </source>
</reference>
<evidence type="ECO:0000313" key="1">
    <source>
        <dbReference type="EMBL" id="KYQ48126.1"/>
    </source>
</evidence>
<organism evidence="1 2">
    <name type="scientific">Mycetomoellerius zeteki</name>
    <dbReference type="NCBI Taxonomy" id="64791"/>
    <lineage>
        <taxon>Eukaryota</taxon>
        <taxon>Metazoa</taxon>
        <taxon>Ecdysozoa</taxon>
        <taxon>Arthropoda</taxon>
        <taxon>Hexapoda</taxon>
        <taxon>Insecta</taxon>
        <taxon>Pterygota</taxon>
        <taxon>Neoptera</taxon>
        <taxon>Endopterygota</taxon>
        <taxon>Hymenoptera</taxon>
        <taxon>Apocrita</taxon>
        <taxon>Aculeata</taxon>
        <taxon>Formicoidea</taxon>
        <taxon>Formicidae</taxon>
        <taxon>Myrmicinae</taxon>
        <taxon>Mycetomoellerius</taxon>
    </lineage>
</organism>
<proteinExistence type="predicted"/>
<keyword evidence="2" id="KW-1185">Reference proteome</keyword>
<dbReference type="EMBL" id="KQ983031">
    <property type="protein sequence ID" value="KYQ48126.1"/>
    <property type="molecule type" value="Genomic_DNA"/>
</dbReference>
<feature type="non-terminal residue" evidence="1">
    <location>
        <position position="1"/>
    </location>
</feature>